<evidence type="ECO:0000256" key="10">
    <source>
        <dbReference type="ARBA" id="ARBA00030646"/>
    </source>
</evidence>
<feature type="transmembrane region" description="Helical" evidence="12">
    <location>
        <begin position="51"/>
        <end position="70"/>
    </location>
</feature>
<evidence type="ECO:0000256" key="1">
    <source>
        <dbReference type="ARBA" id="ARBA00003019"/>
    </source>
</evidence>
<protein>
    <recommendedName>
        <fullName evidence="3">Molybdate-anion transporter</fullName>
    </recommendedName>
    <alternativeName>
        <fullName evidence="10">Major facilitator superfamily domain-containing protein 5</fullName>
    </alternativeName>
    <alternativeName>
        <fullName evidence="11">Molybdate transporter 2 homolog</fullName>
    </alternativeName>
</protein>
<accession>A0A553PP60</accession>
<dbReference type="GO" id="GO:0006811">
    <property type="term" value="P:monoatomic ion transport"/>
    <property type="evidence" value="ECO:0007669"/>
    <property type="project" value="UniProtKB-KW"/>
</dbReference>
<keyword evidence="7 12" id="KW-1133">Transmembrane helix</keyword>
<reference evidence="13 14" key="1">
    <citation type="journal article" date="2018" name="Nat. Ecol. Evol.">
        <title>Genomic signatures of mitonuclear coevolution across populations of Tigriopus californicus.</title>
        <authorList>
            <person name="Barreto F.S."/>
            <person name="Watson E.T."/>
            <person name="Lima T.G."/>
            <person name="Willett C.S."/>
            <person name="Edmands S."/>
            <person name="Li W."/>
            <person name="Burton R.S."/>
        </authorList>
    </citation>
    <scope>NUCLEOTIDE SEQUENCE [LARGE SCALE GENOMIC DNA]</scope>
    <source>
        <strain evidence="13 14">San Diego</strain>
    </source>
</reference>
<comment type="caution">
    <text evidence="13">The sequence shown here is derived from an EMBL/GenBank/DDBJ whole genome shotgun (WGS) entry which is preliminary data.</text>
</comment>
<dbReference type="EMBL" id="VCGU01000002">
    <property type="protein sequence ID" value="TRY79466.1"/>
    <property type="molecule type" value="Genomic_DNA"/>
</dbReference>
<feature type="transmembrane region" description="Helical" evidence="12">
    <location>
        <begin position="6"/>
        <end position="22"/>
    </location>
</feature>
<dbReference type="InterPro" id="IPR036259">
    <property type="entry name" value="MFS_trans_sf"/>
</dbReference>
<evidence type="ECO:0000256" key="6">
    <source>
        <dbReference type="ARBA" id="ARBA00022692"/>
    </source>
</evidence>
<name>A0A553PP60_TIGCA</name>
<comment type="function">
    <text evidence="1">Mediates high-affinity intracellular uptake of the rare oligo-element molybdenum.</text>
</comment>
<dbReference type="OrthoDB" id="263957at2759"/>
<dbReference type="PANTHER" id="PTHR23516">
    <property type="entry name" value="SAM (S-ADENOSYL METHIONINE) TRANSPORTER"/>
    <property type="match status" value="1"/>
</dbReference>
<dbReference type="Proteomes" id="UP000318571">
    <property type="component" value="Chromosome 6"/>
</dbReference>
<dbReference type="SUPFAM" id="SSF103473">
    <property type="entry name" value="MFS general substrate transporter"/>
    <property type="match status" value="1"/>
</dbReference>
<dbReference type="CDD" id="cd17487">
    <property type="entry name" value="MFS_MFSD5_like"/>
    <property type="match status" value="1"/>
</dbReference>
<evidence type="ECO:0000256" key="2">
    <source>
        <dbReference type="ARBA" id="ARBA00004651"/>
    </source>
</evidence>
<keyword evidence="6 12" id="KW-0812">Transmembrane</keyword>
<feature type="transmembrane region" description="Helical" evidence="12">
    <location>
        <begin position="114"/>
        <end position="135"/>
    </location>
</feature>
<dbReference type="PANTHER" id="PTHR23516:SF1">
    <property type="entry name" value="MOLYBDATE-ANION TRANSPORTER"/>
    <property type="match status" value="1"/>
</dbReference>
<sequence length="446" mass="49294">MESVVLGIFGSLSVLAFVVNLVQSAKGNAGPKEDVQSNEARLKFKKLQYKFFGAYFLAVFGDWLQGPYVYQLYAKYGFAESQIALLFLTGFASSSTFGTFSGPMADKYGRKKMAMMFCIIYSFCCVIKLVNNFWILLMGRIMGGVSTSLLFSVFESWYVKEHVDVQKLNPKWLSRTFSTTTFANGLLAILAGLVANFSAETLGYGPVAPFMIAVACFALCLVVIIATWDENYGNPDSHLLQSYKEGLSLIMNHRHILFLGLVQSIVESCMYIFVFLWTPVMSDGVEGAPLGLIFSSFMVAIMLGSSYFSYLVQKDDTTPKDTLHRATTLFCLATFVSSITAGPGSSYIIKIVTLCTFIALEFSIGLYFPSIGCLRGEFIPESHRATVTNWFRVPMNLITCVTLLAVNHPAVAKDKRSIFATCTGLLITGVLICAKFRSLTRGLKRD</sequence>
<evidence type="ECO:0000256" key="9">
    <source>
        <dbReference type="ARBA" id="ARBA00023136"/>
    </source>
</evidence>
<dbReference type="Pfam" id="PF05631">
    <property type="entry name" value="MFS_5"/>
    <property type="match status" value="1"/>
</dbReference>
<evidence type="ECO:0000256" key="11">
    <source>
        <dbReference type="ARBA" id="ARBA00032555"/>
    </source>
</evidence>
<feature type="transmembrane region" description="Helical" evidence="12">
    <location>
        <begin position="256"/>
        <end position="278"/>
    </location>
</feature>
<evidence type="ECO:0000256" key="12">
    <source>
        <dbReference type="SAM" id="Phobius"/>
    </source>
</evidence>
<dbReference type="InterPro" id="IPR008509">
    <property type="entry name" value="MOT2/MFSD5"/>
</dbReference>
<gene>
    <name evidence="13" type="ORF">TCAL_08927</name>
</gene>
<evidence type="ECO:0000256" key="8">
    <source>
        <dbReference type="ARBA" id="ARBA00023065"/>
    </source>
</evidence>
<proteinExistence type="predicted"/>
<feature type="transmembrane region" description="Helical" evidence="12">
    <location>
        <begin position="290"/>
        <end position="310"/>
    </location>
</feature>
<comment type="subcellular location">
    <subcellularLocation>
        <location evidence="2">Cell membrane</location>
        <topology evidence="2">Multi-pass membrane protein</topology>
    </subcellularLocation>
</comment>
<keyword evidence="14" id="KW-1185">Reference proteome</keyword>
<dbReference type="GO" id="GO:0015098">
    <property type="term" value="F:molybdate ion transmembrane transporter activity"/>
    <property type="evidence" value="ECO:0007669"/>
    <property type="project" value="InterPro"/>
</dbReference>
<keyword evidence="8" id="KW-0406">Ion transport</keyword>
<evidence type="ECO:0000256" key="4">
    <source>
        <dbReference type="ARBA" id="ARBA00022448"/>
    </source>
</evidence>
<dbReference type="AlphaFoldDB" id="A0A553PP60"/>
<feature type="transmembrane region" description="Helical" evidence="12">
    <location>
        <begin position="418"/>
        <end position="436"/>
    </location>
</feature>
<feature type="transmembrane region" description="Helical" evidence="12">
    <location>
        <begin position="389"/>
        <end position="406"/>
    </location>
</feature>
<feature type="transmembrane region" description="Helical" evidence="12">
    <location>
        <begin position="172"/>
        <end position="195"/>
    </location>
</feature>
<keyword evidence="9 12" id="KW-0472">Membrane</keyword>
<evidence type="ECO:0000313" key="13">
    <source>
        <dbReference type="EMBL" id="TRY79466.1"/>
    </source>
</evidence>
<dbReference type="GO" id="GO:0005886">
    <property type="term" value="C:plasma membrane"/>
    <property type="evidence" value="ECO:0007669"/>
    <property type="project" value="UniProtKB-SubCell"/>
</dbReference>
<evidence type="ECO:0000313" key="14">
    <source>
        <dbReference type="Proteomes" id="UP000318571"/>
    </source>
</evidence>
<keyword evidence="5" id="KW-1003">Cell membrane</keyword>
<evidence type="ECO:0000256" key="5">
    <source>
        <dbReference type="ARBA" id="ARBA00022475"/>
    </source>
</evidence>
<keyword evidence="4" id="KW-0813">Transport</keyword>
<evidence type="ECO:0000256" key="7">
    <source>
        <dbReference type="ARBA" id="ARBA00022989"/>
    </source>
</evidence>
<feature type="transmembrane region" description="Helical" evidence="12">
    <location>
        <begin position="347"/>
        <end position="368"/>
    </location>
</feature>
<feature type="transmembrane region" description="Helical" evidence="12">
    <location>
        <begin position="207"/>
        <end position="228"/>
    </location>
</feature>
<organism evidence="13 14">
    <name type="scientific">Tigriopus californicus</name>
    <name type="common">Marine copepod</name>
    <dbReference type="NCBI Taxonomy" id="6832"/>
    <lineage>
        <taxon>Eukaryota</taxon>
        <taxon>Metazoa</taxon>
        <taxon>Ecdysozoa</taxon>
        <taxon>Arthropoda</taxon>
        <taxon>Crustacea</taxon>
        <taxon>Multicrustacea</taxon>
        <taxon>Hexanauplia</taxon>
        <taxon>Copepoda</taxon>
        <taxon>Harpacticoida</taxon>
        <taxon>Harpacticidae</taxon>
        <taxon>Tigriopus</taxon>
    </lineage>
</organism>
<evidence type="ECO:0000256" key="3">
    <source>
        <dbReference type="ARBA" id="ARBA00021242"/>
    </source>
</evidence>
<dbReference type="Gene3D" id="1.20.1250.20">
    <property type="entry name" value="MFS general substrate transporter like domains"/>
    <property type="match status" value="1"/>
</dbReference>
<dbReference type="OMA" id="IVEAFWA"/>
<feature type="transmembrane region" description="Helical" evidence="12">
    <location>
        <begin position="82"/>
        <end position="102"/>
    </location>
</feature>